<dbReference type="STRING" id="1072256.CUTER_05995"/>
<dbReference type="InterPro" id="IPR001509">
    <property type="entry name" value="Epimerase_deHydtase"/>
</dbReference>
<dbReference type="PANTHER" id="PTHR11092:SF0">
    <property type="entry name" value="EPIMERASE FAMILY PROTEIN SDR39U1"/>
    <property type="match status" value="1"/>
</dbReference>
<dbReference type="Gene3D" id="3.40.50.720">
    <property type="entry name" value="NAD(P)-binding Rossmann-like Domain"/>
    <property type="match status" value="1"/>
</dbReference>
<protein>
    <submittedName>
        <fullName evidence="4">Putative TIGR01777 family protein</fullName>
    </submittedName>
</protein>
<dbReference type="InterPro" id="IPR036291">
    <property type="entry name" value="NAD(P)-bd_dom_sf"/>
</dbReference>
<dbReference type="NCBIfam" id="TIGR01777">
    <property type="entry name" value="yfcH"/>
    <property type="match status" value="1"/>
</dbReference>
<dbReference type="RefSeq" id="WP_047259652.1">
    <property type="nucleotide sequence ID" value="NZ_CP011546.1"/>
</dbReference>
<dbReference type="SUPFAM" id="SSF51735">
    <property type="entry name" value="NAD(P)-binding Rossmann-fold domains"/>
    <property type="match status" value="1"/>
</dbReference>
<dbReference type="PANTHER" id="PTHR11092">
    <property type="entry name" value="SUGAR NUCLEOTIDE EPIMERASE RELATED"/>
    <property type="match status" value="1"/>
</dbReference>
<accession>A0A0G3HEQ0</accession>
<dbReference type="Pfam" id="PF01370">
    <property type="entry name" value="Epimerase"/>
    <property type="match status" value="1"/>
</dbReference>
<evidence type="ECO:0000256" key="1">
    <source>
        <dbReference type="ARBA" id="ARBA00009353"/>
    </source>
</evidence>
<evidence type="ECO:0000313" key="4">
    <source>
        <dbReference type="EMBL" id="AKK11195.1"/>
    </source>
</evidence>
<dbReference type="PATRIC" id="fig|1072256.5.peg.1189"/>
<dbReference type="AlphaFoldDB" id="A0A0G3HEQ0"/>
<name>A0A0G3HEQ0_9CORY</name>
<reference evidence="5" key="2">
    <citation type="submission" date="2015-05" db="EMBL/GenBank/DDBJ databases">
        <title>Complete genome sequence of Corynebacterium uterequi DSM 45634, isolated from the uterus of a maiden mare.</title>
        <authorList>
            <person name="Ruckert C."/>
            <person name="Albersmeier A."/>
            <person name="Winkler A."/>
            <person name="Tauch A."/>
        </authorList>
    </citation>
    <scope>NUCLEOTIDE SEQUENCE [LARGE SCALE GENOMIC DNA]</scope>
    <source>
        <strain evidence="5">DSM 45634</strain>
    </source>
</reference>
<proteinExistence type="inferred from homology"/>
<reference evidence="4 5" key="1">
    <citation type="journal article" date="2015" name="Genome Announc.">
        <title>Virulence Factor Genes Detected in the Complete Genome Sequence of Corynebacterium uterequi DSM 45634, Isolated from the Uterus of a Maiden Mare.</title>
        <authorList>
            <person name="Ruckert C."/>
            <person name="Kriete M."/>
            <person name="Jaenicke S."/>
            <person name="Winkler A."/>
            <person name="Tauch A."/>
        </authorList>
    </citation>
    <scope>NUCLEOTIDE SEQUENCE [LARGE SCALE GENOMIC DNA]</scope>
    <source>
        <strain evidence="4 5">DSM 45634</strain>
    </source>
</reference>
<sequence length="446" mass="48129">MSFSHTHSVDAPVEKVWRWHTRPGAVERLTPPFAPMRVRAEADNLRDGVTVFRLARGLTWRAEHQADGFRDGERFSDLCTSAPLAQLTRWHHTHDFHPDGELRTLVTDTVDTTVPAALLKRTFAYRQHQLNGDLAALDRLADFDARPLRIALTGSRGTVGRALRAQLGTAGHTVVPLVRSGAKEGERLWNPDRPAPDLLDGIDAVIHLAGEPIFGRFTDAHKARIFASRVGPTRRLAEVAATAGVDVFVSASAIGAYGADRGEEPLAEDAGYGDGFLADVVKAWEHATQPASAAGVRVVTIRTGIALSAAGGMLPLLRALYSTGLGGPIGDGTQTMSWIALDDLTDIYLRAVLDPGLSGPINAVAPHPVTGRDFATTLASVMHRPALLTVPEMGPKLLIGDEGARELALANQHVVAQALTDRGHVFRYRQLSDALRHELGHESMLR</sequence>
<keyword evidence="5" id="KW-1185">Reference proteome</keyword>
<feature type="domain" description="DUF1731" evidence="3">
    <location>
        <begin position="390"/>
        <end position="437"/>
    </location>
</feature>
<evidence type="ECO:0000259" key="2">
    <source>
        <dbReference type="Pfam" id="PF01370"/>
    </source>
</evidence>
<dbReference type="Gene3D" id="3.30.530.20">
    <property type="match status" value="1"/>
</dbReference>
<dbReference type="InterPro" id="IPR013549">
    <property type="entry name" value="DUF1731"/>
</dbReference>
<evidence type="ECO:0000259" key="3">
    <source>
        <dbReference type="Pfam" id="PF08338"/>
    </source>
</evidence>
<dbReference type="KEGG" id="cut:CUTER_05995"/>
<feature type="domain" description="NAD-dependent epimerase/dehydratase" evidence="2">
    <location>
        <begin position="150"/>
        <end position="353"/>
    </location>
</feature>
<gene>
    <name evidence="4" type="ORF">CUTER_05995</name>
</gene>
<dbReference type="OrthoDB" id="9801773at2"/>
<dbReference type="InterPro" id="IPR010099">
    <property type="entry name" value="SDR39U1"/>
</dbReference>
<organism evidence="4 5">
    <name type="scientific">Corynebacterium uterequi</name>
    <dbReference type="NCBI Taxonomy" id="1072256"/>
    <lineage>
        <taxon>Bacteria</taxon>
        <taxon>Bacillati</taxon>
        <taxon>Actinomycetota</taxon>
        <taxon>Actinomycetes</taxon>
        <taxon>Mycobacteriales</taxon>
        <taxon>Corynebacteriaceae</taxon>
        <taxon>Corynebacterium</taxon>
    </lineage>
</organism>
<dbReference type="Proteomes" id="UP000035548">
    <property type="component" value="Chromosome"/>
</dbReference>
<dbReference type="EMBL" id="CP011546">
    <property type="protein sequence ID" value="AKK11195.1"/>
    <property type="molecule type" value="Genomic_DNA"/>
</dbReference>
<dbReference type="SUPFAM" id="SSF55961">
    <property type="entry name" value="Bet v1-like"/>
    <property type="match status" value="1"/>
</dbReference>
<comment type="similarity">
    <text evidence="1">Belongs to the NAD(P)-dependent epimerase/dehydratase family. SDR39U1 subfamily.</text>
</comment>
<dbReference type="Pfam" id="PF08338">
    <property type="entry name" value="DUF1731"/>
    <property type="match status" value="1"/>
</dbReference>
<evidence type="ECO:0000313" key="5">
    <source>
        <dbReference type="Proteomes" id="UP000035548"/>
    </source>
</evidence>
<dbReference type="InterPro" id="IPR023393">
    <property type="entry name" value="START-like_dom_sf"/>
</dbReference>